<comment type="caution">
    <text evidence="3">The sequence shown here is derived from an EMBL/GenBank/DDBJ whole genome shotgun (WGS) entry which is preliminary data.</text>
</comment>
<evidence type="ECO:0000313" key="4">
    <source>
        <dbReference type="Proteomes" id="UP000051568"/>
    </source>
</evidence>
<dbReference type="Pfam" id="PF01177">
    <property type="entry name" value="Asp_Glu_race"/>
    <property type="match status" value="1"/>
</dbReference>
<organism evidence="3 4">
    <name type="scientific">Pediococcus cellicola</name>
    <dbReference type="NCBI Taxonomy" id="319652"/>
    <lineage>
        <taxon>Bacteria</taxon>
        <taxon>Bacillati</taxon>
        <taxon>Bacillota</taxon>
        <taxon>Bacilli</taxon>
        <taxon>Lactobacillales</taxon>
        <taxon>Lactobacillaceae</taxon>
        <taxon>Pediococcus</taxon>
    </lineage>
</organism>
<proteinExistence type="inferred from homology"/>
<gene>
    <name evidence="3" type="ORF">IV80_GL000323</name>
</gene>
<dbReference type="SUPFAM" id="SSF53681">
    <property type="entry name" value="Aspartate/glutamate racemase"/>
    <property type="match status" value="2"/>
</dbReference>
<dbReference type="InterPro" id="IPR018187">
    <property type="entry name" value="Asp/Glu_racemase_AS_1"/>
</dbReference>
<protein>
    <submittedName>
        <fullName evidence="3">Aspartate racemase</fullName>
    </submittedName>
</protein>
<keyword evidence="4" id="KW-1185">Reference proteome</keyword>
<dbReference type="Gene3D" id="3.40.50.1860">
    <property type="match status" value="2"/>
</dbReference>
<dbReference type="InterPro" id="IPR015942">
    <property type="entry name" value="Asp/Glu/hydantoin_racemase"/>
</dbReference>
<evidence type="ECO:0000256" key="1">
    <source>
        <dbReference type="ARBA" id="ARBA00007847"/>
    </source>
</evidence>
<reference evidence="3 4" key="1">
    <citation type="journal article" date="2015" name="Genome Announc.">
        <title>Expanding the biotechnology potential of lactobacilli through comparative genomics of 213 strains and associated genera.</title>
        <authorList>
            <person name="Sun Z."/>
            <person name="Harris H.M."/>
            <person name="McCann A."/>
            <person name="Guo C."/>
            <person name="Argimon S."/>
            <person name="Zhang W."/>
            <person name="Yang X."/>
            <person name="Jeffery I.B."/>
            <person name="Cooney J.C."/>
            <person name="Kagawa T.F."/>
            <person name="Liu W."/>
            <person name="Song Y."/>
            <person name="Salvetti E."/>
            <person name="Wrobel A."/>
            <person name="Rasinkangas P."/>
            <person name="Parkhill J."/>
            <person name="Rea M.C."/>
            <person name="O'Sullivan O."/>
            <person name="Ritari J."/>
            <person name="Douillard F.P."/>
            <person name="Paul Ross R."/>
            <person name="Yang R."/>
            <person name="Briner A.E."/>
            <person name="Felis G.E."/>
            <person name="de Vos W.M."/>
            <person name="Barrangou R."/>
            <person name="Klaenhammer T.R."/>
            <person name="Caufield P.W."/>
            <person name="Cui Y."/>
            <person name="Zhang H."/>
            <person name="O'Toole P.W."/>
        </authorList>
    </citation>
    <scope>NUCLEOTIDE SEQUENCE [LARGE SCALE GENOMIC DNA]</scope>
    <source>
        <strain evidence="3 4">DSM 17757</strain>
    </source>
</reference>
<evidence type="ECO:0000313" key="3">
    <source>
        <dbReference type="EMBL" id="KRN67779.1"/>
    </source>
</evidence>
<dbReference type="PANTHER" id="PTHR21198">
    <property type="entry name" value="GLUTAMATE RACEMASE"/>
    <property type="match status" value="1"/>
</dbReference>
<dbReference type="InterPro" id="IPR001920">
    <property type="entry name" value="Asp/Glu_race"/>
</dbReference>
<dbReference type="AlphaFoldDB" id="A0A0R2IRE4"/>
<dbReference type="STRING" id="319652.IV80_GL000323"/>
<dbReference type="NCBIfam" id="TIGR00035">
    <property type="entry name" value="asp_race"/>
    <property type="match status" value="1"/>
</dbReference>
<accession>A0A0R2IRE4</accession>
<evidence type="ECO:0000256" key="2">
    <source>
        <dbReference type="ARBA" id="ARBA00023235"/>
    </source>
</evidence>
<dbReference type="PATRIC" id="fig|319652.3.peg.326"/>
<sequence>MKDFFTIIGGMGTPATESYLRLLNKRTPAHRDQDYFNYILVNHATVPDRSTYLMDHSQPSPLPDLLEDIQEQSELKPSFFVIACNTAHYFYDDLQAATNVPIVHMPRETVRYIKRKFPDAKRIGVIGTKGTTTDGIYDRELEREDLEVIKPTPEIQALTTQLIFDDIKNQNRVDGELFHNIIKQMVVQQGAEVVILGCTELSYAQELAPELNLPVADSQSILVDKSIELASKLRNQK</sequence>
<dbReference type="PROSITE" id="PS00923">
    <property type="entry name" value="ASP_GLU_RACEMASE_1"/>
    <property type="match status" value="1"/>
</dbReference>
<dbReference type="GO" id="GO:0047661">
    <property type="term" value="F:amino-acid racemase activity"/>
    <property type="evidence" value="ECO:0007669"/>
    <property type="project" value="InterPro"/>
</dbReference>
<comment type="similarity">
    <text evidence="1">Belongs to the aspartate/glutamate racemases family.</text>
</comment>
<dbReference type="EMBL" id="JQBR01000001">
    <property type="protein sequence ID" value="KRN67779.1"/>
    <property type="molecule type" value="Genomic_DNA"/>
</dbReference>
<dbReference type="RefSeq" id="WP_057748508.1">
    <property type="nucleotide sequence ID" value="NZ_BJVH01000001.1"/>
</dbReference>
<dbReference type="PANTHER" id="PTHR21198:SF7">
    <property type="entry name" value="ASPARTATE-GLUTAMATE RACEMASE FAMILY"/>
    <property type="match status" value="1"/>
</dbReference>
<keyword evidence="2" id="KW-0413">Isomerase</keyword>
<name>A0A0R2IRE4_9LACO</name>
<dbReference type="OrthoDB" id="9803739at2"/>
<dbReference type="Proteomes" id="UP000051568">
    <property type="component" value="Unassembled WGS sequence"/>
</dbReference>
<dbReference type="InterPro" id="IPR004380">
    <property type="entry name" value="Asp_race"/>
</dbReference>